<protein>
    <recommendedName>
        <fullName evidence="5">DYW domain-containing protein</fullName>
    </recommendedName>
</protein>
<sequence>MEVIRGGVKRGYICWPGIPSLALDLTLSFAFSMACTDLSTSARPYPILSRRQNPPSSKPYSEFLTLAILLVIALEGASVRSLAIGRPLSFGAIPASIASPSSIASIRVIPLWDLPLSRSGHCLGNKNAYALVRVLSLSFGLASSADRALVNGEVFSSFLTSELVLQRAQQLRRQELDGGGEQAVRGCPSQVRCGRPRPMGKGGGFDPGEDGGQCDRPLPGIGRRRERGRIPCPVLPWNRRARWSLERMAKPFLCSKRRLSRSINTAAVVVPSISWSSPPARSKKEFAYLCSRGRLREALQGFLPQLWSDPNLFSHLLNACCLLPSPRSLRLGRQLHAIIAIAGAASFHRFTGNHLFHMYLKLGRVPAARAVFDAMACRNVMSFNILIGGLIHNGDINAARKLFDEMPERNLATWNAMIAGLAHFELDEEGLECFLRSRREGLRPDEFGLGSTLRCCAGLKDAGSGRQIHAFVVTNGFEQDMCVGSSLAHMYMRSGHLEEGERVLKGLPFLNVVSCNTVIAGRAQNGDPEGAFHHFILMKNAGLLPDHVTFVSIISACSDLAALAQGQQVHAQVIHVGVGSVTPVRSSLISMYSKCGCLEDSSTIFSESDASDLVLWSSMIAAYGFHGRGEEAIKLFNEMIGEGTDPSEVTFLSLLYACSHSGLKDKGREYFELMIQKYGLAPNLKHYTCMVDLLGRSGCLDEAEALIRSMPMPADGVIWKTLLSACKTHKNGEMAERVAEQVLRLDPQDSAPYVLLSNIRATSSRWSDVSDLRRTMKDKRLRKEPGISWLEFKGQVYQFTTGGGSNPRQSEIDMLLKELVARKRELGYLPDTSTVFHDMEEEEKEATLAHHSEKLAIAFAILSLPSGIPIRIMKNLRVCNDCHVAIKFISKIAEREIVVRDVSRFHHFRDGECSCRDYW</sequence>
<dbReference type="Pfam" id="PF01535">
    <property type="entry name" value="PPR"/>
    <property type="match status" value="2"/>
</dbReference>
<evidence type="ECO:0000259" key="5">
    <source>
        <dbReference type="Pfam" id="PF14432"/>
    </source>
</evidence>
<dbReference type="GO" id="GO:0009451">
    <property type="term" value="P:RNA modification"/>
    <property type="evidence" value="ECO:0007669"/>
    <property type="project" value="InterPro"/>
</dbReference>
<dbReference type="PANTHER" id="PTHR47926:SF409">
    <property type="entry name" value="DYW DOMAIN-CONTAINING PROTEIN"/>
    <property type="match status" value="1"/>
</dbReference>
<evidence type="ECO:0000256" key="3">
    <source>
        <dbReference type="PROSITE-ProRule" id="PRU00708"/>
    </source>
</evidence>
<dbReference type="Pfam" id="PF13041">
    <property type="entry name" value="PPR_2"/>
    <property type="match status" value="3"/>
</dbReference>
<feature type="region of interest" description="Disordered" evidence="4">
    <location>
        <begin position="176"/>
        <end position="222"/>
    </location>
</feature>
<dbReference type="PROSITE" id="PS51257">
    <property type="entry name" value="PROKAR_LIPOPROTEIN"/>
    <property type="match status" value="1"/>
</dbReference>
<organism evidence="6 7">
    <name type="scientific">Zingiber officinale</name>
    <name type="common">Ginger</name>
    <name type="synonym">Amomum zingiber</name>
    <dbReference type="NCBI Taxonomy" id="94328"/>
    <lineage>
        <taxon>Eukaryota</taxon>
        <taxon>Viridiplantae</taxon>
        <taxon>Streptophyta</taxon>
        <taxon>Embryophyta</taxon>
        <taxon>Tracheophyta</taxon>
        <taxon>Spermatophyta</taxon>
        <taxon>Magnoliopsida</taxon>
        <taxon>Liliopsida</taxon>
        <taxon>Zingiberales</taxon>
        <taxon>Zingiberaceae</taxon>
        <taxon>Zingiber</taxon>
    </lineage>
</organism>
<dbReference type="GO" id="GO:0008270">
    <property type="term" value="F:zinc ion binding"/>
    <property type="evidence" value="ECO:0007669"/>
    <property type="project" value="InterPro"/>
</dbReference>
<proteinExistence type="inferred from homology"/>
<dbReference type="PROSITE" id="PS51375">
    <property type="entry name" value="PPR"/>
    <property type="match status" value="3"/>
</dbReference>
<dbReference type="Pfam" id="PF20431">
    <property type="entry name" value="E_motif"/>
    <property type="match status" value="1"/>
</dbReference>
<keyword evidence="2" id="KW-0677">Repeat</keyword>
<feature type="repeat" description="PPR" evidence="3">
    <location>
        <begin position="511"/>
        <end position="545"/>
    </location>
</feature>
<dbReference type="InterPro" id="IPR046848">
    <property type="entry name" value="E_motif"/>
</dbReference>
<evidence type="ECO:0000256" key="4">
    <source>
        <dbReference type="SAM" id="MobiDB-lite"/>
    </source>
</evidence>
<feature type="repeat" description="PPR" evidence="3">
    <location>
        <begin position="379"/>
        <end position="413"/>
    </location>
</feature>
<feature type="domain" description="DYW" evidence="5">
    <location>
        <begin position="827"/>
        <end position="919"/>
    </location>
</feature>
<keyword evidence="7" id="KW-1185">Reference proteome</keyword>
<dbReference type="Proteomes" id="UP000734854">
    <property type="component" value="Unassembled WGS sequence"/>
</dbReference>
<dbReference type="Pfam" id="PF14432">
    <property type="entry name" value="DYW_deaminase"/>
    <property type="match status" value="1"/>
</dbReference>
<dbReference type="Gene3D" id="1.25.40.10">
    <property type="entry name" value="Tetratricopeptide repeat domain"/>
    <property type="match status" value="3"/>
</dbReference>
<dbReference type="InterPro" id="IPR011990">
    <property type="entry name" value="TPR-like_helical_dom_sf"/>
</dbReference>
<reference evidence="6 7" key="1">
    <citation type="submission" date="2020-08" db="EMBL/GenBank/DDBJ databases">
        <title>Plant Genome Project.</title>
        <authorList>
            <person name="Zhang R.-G."/>
        </authorList>
    </citation>
    <scope>NUCLEOTIDE SEQUENCE [LARGE SCALE GENOMIC DNA]</scope>
    <source>
        <tissue evidence="6">Rhizome</tissue>
    </source>
</reference>
<evidence type="ECO:0000313" key="7">
    <source>
        <dbReference type="Proteomes" id="UP000734854"/>
    </source>
</evidence>
<dbReference type="SUPFAM" id="SSF48452">
    <property type="entry name" value="TPR-like"/>
    <property type="match status" value="1"/>
</dbReference>
<dbReference type="FunFam" id="1.25.40.10:FF:000325">
    <property type="entry name" value="Pentatricopeptide repeat-containing protein At4g14820"/>
    <property type="match status" value="1"/>
</dbReference>
<feature type="repeat" description="PPR" evidence="3">
    <location>
        <begin position="612"/>
        <end position="646"/>
    </location>
</feature>
<dbReference type="FunFam" id="1.25.40.10:FF:000344">
    <property type="entry name" value="Pentatricopeptide repeat-containing protein"/>
    <property type="match status" value="1"/>
</dbReference>
<evidence type="ECO:0000256" key="2">
    <source>
        <dbReference type="ARBA" id="ARBA00022737"/>
    </source>
</evidence>
<gene>
    <name evidence="6" type="ORF">ZIOFF_060020</name>
</gene>
<name>A0A8J5KBU5_ZINOF</name>
<evidence type="ECO:0000313" key="6">
    <source>
        <dbReference type="EMBL" id="KAG6483375.1"/>
    </source>
</evidence>
<dbReference type="InterPro" id="IPR032867">
    <property type="entry name" value="DYW_dom"/>
</dbReference>
<dbReference type="NCBIfam" id="TIGR00756">
    <property type="entry name" value="PPR"/>
    <property type="match status" value="2"/>
</dbReference>
<dbReference type="GO" id="GO:0003723">
    <property type="term" value="F:RNA binding"/>
    <property type="evidence" value="ECO:0007669"/>
    <property type="project" value="InterPro"/>
</dbReference>
<dbReference type="InterPro" id="IPR002885">
    <property type="entry name" value="PPR_rpt"/>
</dbReference>
<dbReference type="EMBL" id="JACMSC010000016">
    <property type="protein sequence ID" value="KAG6483375.1"/>
    <property type="molecule type" value="Genomic_DNA"/>
</dbReference>
<comment type="caution">
    <text evidence="6">The sequence shown here is derived from an EMBL/GenBank/DDBJ whole genome shotgun (WGS) entry which is preliminary data.</text>
</comment>
<dbReference type="AlphaFoldDB" id="A0A8J5KBU5"/>
<accession>A0A8J5KBU5</accession>
<comment type="similarity">
    <text evidence="1">Belongs to the PPR family. PCMP-H subfamily.</text>
</comment>
<evidence type="ECO:0000256" key="1">
    <source>
        <dbReference type="ARBA" id="ARBA00006643"/>
    </source>
</evidence>
<dbReference type="InterPro" id="IPR046960">
    <property type="entry name" value="PPR_At4g14850-like_plant"/>
</dbReference>
<dbReference type="PANTHER" id="PTHR47926">
    <property type="entry name" value="PENTATRICOPEPTIDE REPEAT-CONTAINING PROTEIN"/>
    <property type="match status" value="1"/>
</dbReference>